<keyword evidence="1" id="KW-1133">Transmembrane helix</keyword>
<feature type="transmembrane region" description="Helical" evidence="1">
    <location>
        <begin position="182"/>
        <end position="200"/>
    </location>
</feature>
<dbReference type="InterPro" id="IPR022134">
    <property type="entry name" value="DUF3667"/>
</dbReference>
<protein>
    <submittedName>
        <fullName evidence="2">DUF3667 domain-containing protein</fullName>
    </submittedName>
</protein>
<dbReference type="EMBL" id="VAJM01000019">
    <property type="protein sequence ID" value="TLM88349.1"/>
    <property type="molecule type" value="Genomic_DNA"/>
</dbReference>
<reference evidence="2 3" key="1">
    <citation type="submission" date="2019-05" db="EMBL/GenBank/DDBJ databases">
        <title>Hymenobacter edaphi sp. nov., isolated from abandoned arsenic-contaminated farmland soil.</title>
        <authorList>
            <person name="Nie L."/>
        </authorList>
    </citation>
    <scope>NUCLEOTIDE SEQUENCE [LARGE SCALE GENOMIC DNA]</scope>
    <source>
        <strain evidence="2 3">1-3-3-8</strain>
    </source>
</reference>
<feature type="transmembrane region" description="Helical" evidence="1">
    <location>
        <begin position="287"/>
        <end position="312"/>
    </location>
</feature>
<gene>
    <name evidence="2" type="ORF">FDY95_24530</name>
</gene>
<feature type="transmembrane region" description="Helical" evidence="1">
    <location>
        <begin position="220"/>
        <end position="238"/>
    </location>
</feature>
<feature type="transmembrane region" description="Helical" evidence="1">
    <location>
        <begin position="114"/>
        <end position="134"/>
    </location>
</feature>
<dbReference type="OrthoDB" id="7446256at2"/>
<dbReference type="Pfam" id="PF12412">
    <property type="entry name" value="DUF3667"/>
    <property type="match status" value="1"/>
</dbReference>
<organism evidence="2 3">
    <name type="scientific">Hymenobacter jeollabukensis</name>
    <dbReference type="NCBI Taxonomy" id="2025313"/>
    <lineage>
        <taxon>Bacteria</taxon>
        <taxon>Pseudomonadati</taxon>
        <taxon>Bacteroidota</taxon>
        <taxon>Cytophagia</taxon>
        <taxon>Cytophagales</taxon>
        <taxon>Hymenobacteraceae</taxon>
        <taxon>Hymenobacter</taxon>
    </lineage>
</organism>
<dbReference type="AlphaFoldDB" id="A0A5R8WHM7"/>
<comment type="caution">
    <text evidence="2">The sequence shown here is derived from an EMBL/GenBank/DDBJ whole genome shotgun (WGS) entry which is preliminary data.</text>
</comment>
<keyword evidence="1" id="KW-0812">Transmembrane</keyword>
<feature type="transmembrane region" description="Helical" evidence="1">
    <location>
        <begin position="253"/>
        <end position="275"/>
    </location>
</feature>
<evidence type="ECO:0000313" key="3">
    <source>
        <dbReference type="Proteomes" id="UP000305517"/>
    </source>
</evidence>
<name>A0A5R8WHM7_9BACT</name>
<keyword evidence="3" id="KW-1185">Reference proteome</keyword>
<dbReference type="Proteomes" id="UP000305517">
    <property type="component" value="Unassembled WGS sequence"/>
</dbReference>
<evidence type="ECO:0000313" key="2">
    <source>
        <dbReference type="EMBL" id="TLM88349.1"/>
    </source>
</evidence>
<accession>A0A5R8WHM7</accession>
<sequence>MRTAGKLARLRRLALRNHPVRLPVSATAPTVDVGAACATCGTALQGPFCHHCGEKRLDHHDYHLGHFLEHAVDTATHFDLKVVKGGWSLLRRPGLMTREVLAGRRVPWPKPLQLFLVVNLLFVFAAHKLHLQIFNTPWRYHVDNWYGGWAAGRMQHLAARRGITLDQLAEQFNASANVLSKTLIFAFIPLLALLLTALFWRQRRYFLEHVVTGTHLISQILLVELVMIAPGTALIWLINRARAQPLDFGNRDLVATAIITLSITAWAAVLLRRTYGGGAVAATARGLAVGIGFFWLLINVYRPLLFLVTYWLL</sequence>
<evidence type="ECO:0000256" key="1">
    <source>
        <dbReference type="SAM" id="Phobius"/>
    </source>
</evidence>
<proteinExistence type="predicted"/>
<keyword evidence="1" id="KW-0472">Membrane</keyword>